<dbReference type="AlphaFoldDB" id="A0A2H0WNX3"/>
<sequence>PSKSRAKNILIVGGKTYQFKVTIFYQESKIWQRLLIFYFCLLFIYFLLNIYKGIFSRWKTKI</sequence>
<dbReference type="EMBL" id="PEZI01000066">
    <property type="protein sequence ID" value="PIS14360.1"/>
    <property type="molecule type" value="Genomic_DNA"/>
</dbReference>
<keyword evidence="1" id="KW-0812">Transmembrane</keyword>
<keyword evidence="1" id="KW-0472">Membrane</keyword>
<comment type="caution">
    <text evidence="2">The sequence shown here is derived from an EMBL/GenBank/DDBJ whole genome shotgun (WGS) entry which is preliminary data.</text>
</comment>
<evidence type="ECO:0000313" key="3">
    <source>
        <dbReference type="Proteomes" id="UP000230775"/>
    </source>
</evidence>
<gene>
    <name evidence="2" type="ORF">COT64_03100</name>
</gene>
<dbReference type="Proteomes" id="UP000230775">
    <property type="component" value="Unassembled WGS sequence"/>
</dbReference>
<reference evidence="3" key="1">
    <citation type="submission" date="2017-09" db="EMBL/GenBank/DDBJ databases">
        <title>Depth-based differentiation of microbial function through sediment-hosted aquifers and enrichment of novel symbionts in the deep terrestrial subsurface.</title>
        <authorList>
            <person name="Probst A.J."/>
            <person name="Ladd B."/>
            <person name="Jarett J.K."/>
            <person name="Geller-Mcgrath D.E."/>
            <person name="Sieber C.M.K."/>
            <person name="Emerson J.B."/>
            <person name="Anantharaman K."/>
            <person name="Thomas B.C."/>
            <person name="Malmstrom R."/>
            <person name="Stieglmeier M."/>
            <person name="Klingl A."/>
            <person name="Woyke T."/>
            <person name="Ryan C.M."/>
            <person name="Banfield J.F."/>
        </authorList>
    </citation>
    <scope>NUCLEOTIDE SEQUENCE [LARGE SCALE GENOMIC DNA]</scope>
</reference>
<protein>
    <submittedName>
        <fullName evidence="2">Uncharacterized protein</fullName>
    </submittedName>
</protein>
<evidence type="ECO:0000313" key="2">
    <source>
        <dbReference type="EMBL" id="PIS14360.1"/>
    </source>
</evidence>
<name>A0A2H0WNX3_9BACT</name>
<organism evidence="2 3">
    <name type="scientific">Candidatus Shapirobacteria bacterium CG09_land_8_20_14_0_10_39_12</name>
    <dbReference type="NCBI Taxonomy" id="1974885"/>
    <lineage>
        <taxon>Bacteria</taxon>
        <taxon>Candidatus Shapironibacteriota</taxon>
    </lineage>
</organism>
<feature type="transmembrane region" description="Helical" evidence="1">
    <location>
        <begin position="30"/>
        <end position="51"/>
    </location>
</feature>
<evidence type="ECO:0000256" key="1">
    <source>
        <dbReference type="SAM" id="Phobius"/>
    </source>
</evidence>
<keyword evidence="1" id="KW-1133">Transmembrane helix</keyword>
<proteinExistence type="predicted"/>
<feature type="non-terminal residue" evidence="2">
    <location>
        <position position="1"/>
    </location>
</feature>
<accession>A0A2H0WNX3</accession>